<dbReference type="AlphaFoldDB" id="A0A1Z5TS34"/>
<dbReference type="GO" id="GO:0015297">
    <property type="term" value="F:antiporter activity"/>
    <property type="evidence" value="ECO:0007669"/>
    <property type="project" value="InterPro"/>
</dbReference>
<dbReference type="VEuPathDB" id="FungiDB:BTJ68_01391"/>
<dbReference type="InterPro" id="IPR002528">
    <property type="entry name" value="MATE_fam"/>
</dbReference>
<dbReference type="Pfam" id="PF01554">
    <property type="entry name" value="MatE"/>
    <property type="match status" value="2"/>
</dbReference>
<feature type="region of interest" description="Disordered" evidence="6">
    <location>
        <begin position="1"/>
        <end position="49"/>
    </location>
</feature>
<dbReference type="EMBL" id="MUNK01000007">
    <property type="protein sequence ID" value="OTA38819.1"/>
    <property type="molecule type" value="Genomic_DNA"/>
</dbReference>
<dbReference type="GO" id="GO:0016020">
    <property type="term" value="C:membrane"/>
    <property type="evidence" value="ECO:0007669"/>
    <property type="project" value="UniProtKB-SubCell"/>
</dbReference>
<evidence type="ECO:0000256" key="2">
    <source>
        <dbReference type="ARBA" id="ARBA00010199"/>
    </source>
</evidence>
<feature type="transmembrane region" description="Helical" evidence="7">
    <location>
        <begin position="249"/>
        <end position="272"/>
    </location>
</feature>
<feature type="transmembrane region" description="Helical" evidence="7">
    <location>
        <begin position="471"/>
        <end position="495"/>
    </location>
</feature>
<feature type="transmembrane region" description="Helical" evidence="7">
    <location>
        <begin position="373"/>
        <end position="394"/>
    </location>
</feature>
<gene>
    <name evidence="8" type="ORF">BTJ68_01391</name>
</gene>
<comment type="subcellular location">
    <subcellularLocation>
        <location evidence="1">Membrane</location>
        <topology evidence="1">Multi-pass membrane protein</topology>
    </subcellularLocation>
</comment>
<evidence type="ECO:0000256" key="3">
    <source>
        <dbReference type="ARBA" id="ARBA00022692"/>
    </source>
</evidence>
<comment type="caution">
    <text evidence="8">The sequence shown here is derived from an EMBL/GenBank/DDBJ whole genome shotgun (WGS) entry which is preliminary data.</text>
</comment>
<feature type="compositionally biased region" description="Acidic residues" evidence="6">
    <location>
        <begin position="623"/>
        <end position="634"/>
    </location>
</feature>
<sequence length="736" mass="77732">MDDRVESNRCSWQPEPPPKGRSDENGKASATSETPPNERTALLNKPDDRVEGETYELEDEDTSAVRRISSEFWILFKSSVPVIMAYALQNSLQTISVLIVGRLSPEALSVAAFSYMFAMASAWLIGMGGTTAIDTLASVSFTGGKSKHDLGIILQRAFVILTIFYIPVAILWLCSEPFFRFLGQEDFIARESSRFLTALIPGGLGYIYFECMKKYLQAQGIMRPGTYVLLITSPISAGLNILFIHTFRLGILGAPLATGLSYWLSFFLLVAYARFIAGNECWGGWDRRCLQKIGTFARIAALGVVHVGTEWWAFEIVAIVAGQLGPIPLAAQSVIMTADQVMNTIPFGVGVATSSRVGNLLGARHSKGAKRSANTAACLSIFLGVVVLAVLMSTKDVFGYLFNDDERVVRLTSQVLPYVALFQIADGLNGSCGGALRGMGRQHVGAAVNIVSYYCGALPLGIYLAKNGWSLAGLWVGQCIALYLVGIAEWAIVAFTDHGKQVRYALERLDSGERAEQGLENSLGDDVLPVEFSPRRIPFDRSKELFTRSKHQEKQQHIRTSKDVVEMRFSTSLIAVVAAVLPLAASAPLPASDSVANLAEPAAGIVLEARSPQADNSTAPATGEEEAEAECETEAENNTFIPGAASSSGCASNGSVSSSSSSSGLGNSGSSSGAAGENASSSSSSSCNALTCGSSGSSAGSGEGSSSDSSSSGGLLGGDLLGGGLLGGLLGKKFRA</sequence>
<evidence type="ECO:0000313" key="9">
    <source>
        <dbReference type="Proteomes" id="UP000194280"/>
    </source>
</evidence>
<evidence type="ECO:0000256" key="1">
    <source>
        <dbReference type="ARBA" id="ARBA00004141"/>
    </source>
</evidence>
<feature type="transmembrane region" description="Helical" evidence="7">
    <location>
        <begin position="221"/>
        <end position="243"/>
    </location>
</feature>
<keyword evidence="3 7" id="KW-0812">Transmembrane</keyword>
<feature type="transmembrane region" description="Helical" evidence="7">
    <location>
        <begin position="108"/>
        <end position="133"/>
    </location>
</feature>
<name>A0A1Z5TS34_HORWE</name>
<evidence type="ECO:0000256" key="4">
    <source>
        <dbReference type="ARBA" id="ARBA00022989"/>
    </source>
</evidence>
<evidence type="ECO:0000256" key="5">
    <source>
        <dbReference type="ARBA" id="ARBA00023136"/>
    </source>
</evidence>
<evidence type="ECO:0000256" key="6">
    <source>
        <dbReference type="SAM" id="MobiDB-lite"/>
    </source>
</evidence>
<organism evidence="8 9">
    <name type="scientific">Hortaea werneckii EXF-2000</name>
    <dbReference type="NCBI Taxonomy" id="1157616"/>
    <lineage>
        <taxon>Eukaryota</taxon>
        <taxon>Fungi</taxon>
        <taxon>Dikarya</taxon>
        <taxon>Ascomycota</taxon>
        <taxon>Pezizomycotina</taxon>
        <taxon>Dothideomycetes</taxon>
        <taxon>Dothideomycetidae</taxon>
        <taxon>Mycosphaerellales</taxon>
        <taxon>Teratosphaeriaceae</taxon>
        <taxon>Hortaea</taxon>
    </lineage>
</organism>
<proteinExistence type="inferred from homology"/>
<feature type="transmembrane region" description="Helical" evidence="7">
    <location>
        <begin position="153"/>
        <end position="173"/>
    </location>
</feature>
<dbReference type="STRING" id="1157616.A0A1Z5TS34"/>
<keyword evidence="5 7" id="KW-0472">Membrane</keyword>
<keyword evidence="9" id="KW-1185">Reference proteome</keyword>
<comment type="similarity">
    <text evidence="2">Belongs to the multi antimicrobial extrusion (MATE) (TC 2.A.66.1) family.</text>
</comment>
<accession>A0A1Z5TS34</accession>
<evidence type="ECO:0000313" key="8">
    <source>
        <dbReference type="EMBL" id="OTA38819.1"/>
    </source>
</evidence>
<feature type="compositionally biased region" description="Low complexity" evidence="6">
    <location>
        <begin position="652"/>
        <end position="713"/>
    </location>
</feature>
<evidence type="ECO:0008006" key="10">
    <source>
        <dbReference type="Google" id="ProtNLM"/>
    </source>
</evidence>
<dbReference type="InParanoid" id="A0A1Z5TS34"/>
<protein>
    <recommendedName>
        <fullName evidence="10">MATE efflux family protein subfamily</fullName>
    </recommendedName>
</protein>
<feature type="region of interest" description="Disordered" evidence="6">
    <location>
        <begin position="652"/>
        <end position="736"/>
    </location>
</feature>
<dbReference type="NCBIfam" id="TIGR00797">
    <property type="entry name" value="matE"/>
    <property type="match status" value="1"/>
</dbReference>
<evidence type="ECO:0000256" key="7">
    <source>
        <dbReference type="SAM" id="Phobius"/>
    </source>
</evidence>
<reference evidence="8 9" key="1">
    <citation type="submission" date="2017-01" db="EMBL/GenBank/DDBJ databases">
        <title>The recent genome duplication of the halophilic yeast Hortaea werneckii: insights from long-read sequencing.</title>
        <authorList>
            <person name="Sinha S."/>
            <person name="Flibotte S."/>
            <person name="Neira M."/>
            <person name="Lenassi M."/>
            <person name="Gostincar C."/>
            <person name="Stajich J.E."/>
            <person name="Nislow C.E."/>
        </authorList>
    </citation>
    <scope>NUCLEOTIDE SEQUENCE [LARGE SCALE GENOMIC DNA]</scope>
    <source>
        <strain evidence="8 9">EXF-2000</strain>
    </source>
</reference>
<dbReference type="GO" id="GO:1990961">
    <property type="term" value="P:xenobiotic detoxification by transmembrane export across the plasma membrane"/>
    <property type="evidence" value="ECO:0007669"/>
    <property type="project" value="InterPro"/>
</dbReference>
<feature type="compositionally biased region" description="Polar residues" evidence="6">
    <location>
        <begin position="28"/>
        <end position="37"/>
    </location>
</feature>
<feature type="compositionally biased region" description="Gly residues" evidence="6">
    <location>
        <begin position="714"/>
        <end position="730"/>
    </location>
</feature>
<dbReference type="CDD" id="cd13132">
    <property type="entry name" value="MATE_eukaryotic"/>
    <property type="match status" value="1"/>
</dbReference>
<dbReference type="PANTHER" id="PTHR11206">
    <property type="entry name" value="MULTIDRUG RESISTANCE PROTEIN"/>
    <property type="match status" value="1"/>
</dbReference>
<dbReference type="GO" id="GO:0042910">
    <property type="term" value="F:xenobiotic transmembrane transporter activity"/>
    <property type="evidence" value="ECO:0007669"/>
    <property type="project" value="InterPro"/>
</dbReference>
<dbReference type="InterPro" id="IPR045069">
    <property type="entry name" value="MATE_euk"/>
</dbReference>
<dbReference type="OrthoDB" id="2126698at2759"/>
<dbReference type="Proteomes" id="UP000194280">
    <property type="component" value="Unassembled WGS sequence"/>
</dbReference>
<feature type="region of interest" description="Disordered" evidence="6">
    <location>
        <begin position="609"/>
        <end position="634"/>
    </location>
</feature>
<keyword evidence="4 7" id="KW-1133">Transmembrane helix</keyword>
<feature type="transmembrane region" description="Helical" evidence="7">
    <location>
        <begin position="444"/>
        <end position="465"/>
    </location>
</feature>